<keyword evidence="4" id="KW-0862">Zinc</keyword>
<feature type="domain" description="Metallo-beta-lactamase" evidence="6">
    <location>
        <begin position="125"/>
        <end position="328"/>
    </location>
</feature>
<comment type="caution">
    <text evidence="7">The sequence shown here is derived from an EMBL/GenBank/DDBJ whole genome shotgun (WGS) entry which is preliminary data.</text>
</comment>
<dbReference type="InterPro" id="IPR051013">
    <property type="entry name" value="MBL_superfamily_lactonases"/>
</dbReference>
<comment type="similarity">
    <text evidence="1">Belongs to the metallo-beta-lactamase superfamily.</text>
</comment>
<protein>
    <submittedName>
        <fullName evidence="7">Glyoxylase-like metal-dependent hydrolase (Beta-lactamase superfamily II)</fullName>
    </submittedName>
</protein>
<organism evidence="7 8">
    <name type="scientific">Pseudonocardia parietis</name>
    <dbReference type="NCBI Taxonomy" id="570936"/>
    <lineage>
        <taxon>Bacteria</taxon>
        <taxon>Bacillati</taxon>
        <taxon>Actinomycetota</taxon>
        <taxon>Actinomycetes</taxon>
        <taxon>Pseudonocardiales</taxon>
        <taxon>Pseudonocardiaceae</taxon>
        <taxon>Pseudonocardia</taxon>
    </lineage>
</organism>
<dbReference type="InterPro" id="IPR001279">
    <property type="entry name" value="Metallo-B-lactamas"/>
</dbReference>
<reference evidence="7 8" key="1">
    <citation type="submission" date="2021-03" db="EMBL/GenBank/DDBJ databases">
        <title>Sequencing the genomes of 1000 actinobacteria strains.</title>
        <authorList>
            <person name="Klenk H.-P."/>
        </authorList>
    </citation>
    <scope>NUCLEOTIDE SEQUENCE [LARGE SCALE GENOMIC DNA]</scope>
    <source>
        <strain evidence="7 8">DSM 45256</strain>
    </source>
</reference>
<evidence type="ECO:0000256" key="4">
    <source>
        <dbReference type="ARBA" id="ARBA00022833"/>
    </source>
</evidence>
<gene>
    <name evidence="7" type="ORF">JOF36_004769</name>
</gene>
<dbReference type="PANTHER" id="PTHR42978">
    <property type="entry name" value="QUORUM-QUENCHING LACTONASE YTNP-RELATED-RELATED"/>
    <property type="match status" value="1"/>
</dbReference>
<dbReference type="InterPro" id="IPR036866">
    <property type="entry name" value="RibonucZ/Hydroxyglut_hydro"/>
</dbReference>
<evidence type="ECO:0000256" key="5">
    <source>
        <dbReference type="SAM" id="MobiDB-lite"/>
    </source>
</evidence>
<dbReference type="Pfam" id="PF00753">
    <property type="entry name" value="Lactamase_B"/>
    <property type="match status" value="1"/>
</dbReference>
<dbReference type="SUPFAM" id="SSF56281">
    <property type="entry name" value="Metallo-hydrolase/oxidoreductase"/>
    <property type="match status" value="1"/>
</dbReference>
<name>A0ABS4VYP7_9PSEU</name>
<keyword evidence="3" id="KW-0378">Hydrolase</keyword>
<accession>A0ABS4VYP7</accession>
<evidence type="ECO:0000259" key="6">
    <source>
        <dbReference type="SMART" id="SM00849"/>
    </source>
</evidence>
<dbReference type="SMART" id="SM00849">
    <property type="entry name" value="Lactamase_B"/>
    <property type="match status" value="1"/>
</dbReference>
<evidence type="ECO:0000313" key="8">
    <source>
        <dbReference type="Proteomes" id="UP001519295"/>
    </source>
</evidence>
<dbReference type="Gene3D" id="3.60.15.10">
    <property type="entry name" value="Ribonuclease Z/Hydroxyacylglutathione hydrolase-like"/>
    <property type="match status" value="1"/>
</dbReference>
<dbReference type="EMBL" id="JAGINU010000001">
    <property type="protein sequence ID" value="MBP2369073.1"/>
    <property type="molecule type" value="Genomic_DNA"/>
</dbReference>
<evidence type="ECO:0000256" key="2">
    <source>
        <dbReference type="ARBA" id="ARBA00022723"/>
    </source>
</evidence>
<sequence>MAFPLAGAGSLRPATDQDHPASSAGVRDQGCAGRRPRRRPDSCRARRHQAAGAGHAPREHRGRPQQSHLRAGMHAWQGWRMRVGELELCPVSDGSFVARPRYFDDDAHPGARPDVFDRDGAAWLPIGCFVIRIGDRVILVDAGLGPELQYLPDDMYLVGGQLLTGLRAVDVSPGEVSDIVCTHLHTDHVGWLFDQHADPVFAAATIWLGAKDWDHFVDGPGEMAAHIEAGFRRCAGTPRLRLLNQDTPVAEGVTAVMTPGHTPGHLSVMVESGGSRVLLLGDAITCPVQLEEPGWHSLGDIDPVLAERSRQRLCLWLADGRTIGVGAHFPELRPGHLATAEWQPVLSR</sequence>
<keyword evidence="8" id="KW-1185">Reference proteome</keyword>
<evidence type="ECO:0000256" key="3">
    <source>
        <dbReference type="ARBA" id="ARBA00022801"/>
    </source>
</evidence>
<feature type="region of interest" description="Disordered" evidence="5">
    <location>
        <begin position="1"/>
        <end position="70"/>
    </location>
</feature>
<dbReference type="PANTHER" id="PTHR42978:SF6">
    <property type="entry name" value="QUORUM-QUENCHING LACTONASE YTNP-RELATED"/>
    <property type="match status" value="1"/>
</dbReference>
<dbReference type="Proteomes" id="UP001519295">
    <property type="component" value="Unassembled WGS sequence"/>
</dbReference>
<evidence type="ECO:0000313" key="7">
    <source>
        <dbReference type="EMBL" id="MBP2369073.1"/>
    </source>
</evidence>
<evidence type="ECO:0000256" key="1">
    <source>
        <dbReference type="ARBA" id="ARBA00007749"/>
    </source>
</evidence>
<keyword evidence="2" id="KW-0479">Metal-binding</keyword>
<proteinExistence type="inferred from homology"/>